<sequence length="117" mass="13823">MWLMTPIGFFSIVEKPYDRYDGMLTVRARVEGDLTSLKSRYLPELGQIQADQGTDYRYRATAPREAVARALSQLTLDLDYSNFKDEVNRMQGHERARVYGEVWHCLYRLEEKFKTDY</sequence>
<dbReference type="EMBL" id="PVLQ01000148">
    <property type="protein sequence ID" value="PRD63826.1"/>
    <property type="molecule type" value="Genomic_DNA"/>
</dbReference>
<keyword evidence="2" id="KW-1185">Reference proteome</keyword>
<dbReference type="RefSeq" id="WP_105749832.1">
    <property type="nucleotide sequence ID" value="NZ_PVLQ01000148.1"/>
</dbReference>
<organism evidence="1 2">
    <name type="scientific">Malikia granosa</name>
    <dbReference type="NCBI Taxonomy" id="263067"/>
    <lineage>
        <taxon>Bacteria</taxon>
        <taxon>Pseudomonadati</taxon>
        <taxon>Pseudomonadota</taxon>
        <taxon>Betaproteobacteria</taxon>
        <taxon>Burkholderiales</taxon>
        <taxon>Comamonadaceae</taxon>
        <taxon>Malikia</taxon>
    </lineage>
</organism>
<evidence type="ECO:0000313" key="2">
    <source>
        <dbReference type="Proteomes" id="UP000238589"/>
    </source>
</evidence>
<proteinExistence type="predicted"/>
<accession>A0A2S9K053</accession>
<reference evidence="1 2" key="1">
    <citation type="submission" date="2018-03" db="EMBL/GenBank/DDBJ databases">
        <title>Comparative genomics illustrates the genes involved in a hyperalkaliphilic mechanisms of Serpentinomonas isolated from highly-alkaline calcium-rich serpentinized springs.</title>
        <authorList>
            <person name="Suzuki S."/>
            <person name="Ishii S."/>
            <person name="Walworth N."/>
            <person name="Bird L."/>
            <person name="Kuenen J.G."/>
            <person name="Nealson K.H."/>
        </authorList>
    </citation>
    <scope>NUCLEOTIDE SEQUENCE [LARGE SCALE GENOMIC DNA]</scope>
    <source>
        <strain evidence="1 2">P1</strain>
    </source>
</reference>
<dbReference type="AlphaFoldDB" id="A0A2S9K053"/>
<dbReference type="OrthoDB" id="487531at2"/>
<dbReference type="Proteomes" id="UP000238589">
    <property type="component" value="Unassembled WGS sequence"/>
</dbReference>
<name>A0A2S9K053_9BURK</name>
<protein>
    <submittedName>
        <fullName evidence="1">Uncharacterized protein</fullName>
    </submittedName>
</protein>
<evidence type="ECO:0000313" key="1">
    <source>
        <dbReference type="EMBL" id="PRD63826.1"/>
    </source>
</evidence>
<comment type="caution">
    <text evidence="1">The sequence shown here is derived from an EMBL/GenBank/DDBJ whole genome shotgun (WGS) entry which is preliminary data.</text>
</comment>
<gene>
    <name evidence="1" type="ORF">C6P64_17630</name>
</gene>